<evidence type="ECO:0000256" key="2">
    <source>
        <dbReference type="ARBA" id="ARBA00022827"/>
    </source>
</evidence>
<dbReference type="InterPro" id="IPR006094">
    <property type="entry name" value="Oxid_FAD_bind_N"/>
</dbReference>
<dbReference type="InterPro" id="IPR016167">
    <property type="entry name" value="FAD-bd_PCMH_sub1"/>
</dbReference>
<dbReference type="SUPFAM" id="SSF55103">
    <property type="entry name" value="FAD-linked oxidases, C-terminal domain"/>
    <property type="match status" value="1"/>
</dbReference>
<dbReference type="EMBL" id="JACOSL010000025">
    <property type="protein sequence ID" value="MBI1756174.1"/>
    <property type="molecule type" value="Genomic_DNA"/>
</dbReference>
<keyword evidence="1" id="KW-0285">Flavoprotein</keyword>
<dbReference type="Gene3D" id="3.30.465.10">
    <property type="match status" value="1"/>
</dbReference>
<proteinExistence type="predicted"/>
<dbReference type="SUPFAM" id="SSF56176">
    <property type="entry name" value="FAD-binding/transporter-associated domain-like"/>
    <property type="match status" value="1"/>
</dbReference>
<organism evidence="5 6">
    <name type="scientific">Fimbriimonas ginsengisoli</name>
    <dbReference type="NCBI Taxonomy" id="1005039"/>
    <lineage>
        <taxon>Bacteria</taxon>
        <taxon>Bacillati</taxon>
        <taxon>Armatimonadota</taxon>
        <taxon>Fimbriimonadia</taxon>
        <taxon>Fimbriimonadales</taxon>
        <taxon>Fimbriimonadaceae</taxon>
        <taxon>Fimbriimonas</taxon>
    </lineage>
</organism>
<protein>
    <submittedName>
        <fullName evidence="5">FAD-binding oxidoreductase</fullName>
    </submittedName>
</protein>
<evidence type="ECO:0000256" key="1">
    <source>
        <dbReference type="ARBA" id="ARBA00022630"/>
    </source>
</evidence>
<sequence length="469" mass="51626">MSGARLEPERIARLQGFGLACAADAYVVRPTTVDEVRGVLDLACQTGRKVVLRGAGCSYGDASIAPEALALDCSAMNRILAWDPATGVIDAEAGVSIESLWRTALPDGWWPPVVSGTMMPTLAGALAMNIHGKNNSKAGTLGQHVLDLEVLDGAGRSHRLTPDDEAFRAVISGAGLLGVITRVKLQMHRVTSGNLQVTPVSVGNLDAQLATFDEFEGVDYRVSWVDCFARGARLGRGLFHAASHESQPNAASLRPESQDLPSKVLGVLPKSQVWRALRALNRPLWMSRVNWAKYAASRLHGDRRPFTQGLVAFSFLLDYVPDWRRAYLPGGFIQYQSFVPLAEARRVFRAQIEMQQKAGLVSFLGVIKRHRPDDFLFTHAVDGYSLALDFKVTPQAWPRLRELCWRMNDLVIEAGGRFYFAKDSTLRPQDVCAYLGEATLKRFRDFRAELDPHGLFTSALAERVGLLPD</sequence>
<dbReference type="AlphaFoldDB" id="A0A931LU22"/>
<dbReference type="GO" id="GO:0016899">
    <property type="term" value="F:oxidoreductase activity, acting on the CH-OH group of donors, oxygen as acceptor"/>
    <property type="evidence" value="ECO:0007669"/>
    <property type="project" value="InterPro"/>
</dbReference>
<keyword evidence="2" id="KW-0274">FAD</keyword>
<dbReference type="Pfam" id="PF01565">
    <property type="entry name" value="FAD_binding_4"/>
    <property type="match status" value="1"/>
</dbReference>
<evidence type="ECO:0000256" key="3">
    <source>
        <dbReference type="ARBA" id="ARBA00023002"/>
    </source>
</evidence>
<dbReference type="InterPro" id="IPR036318">
    <property type="entry name" value="FAD-bd_PCMH-like_sf"/>
</dbReference>
<accession>A0A931LU22</accession>
<dbReference type="PROSITE" id="PS51387">
    <property type="entry name" value="FAD_PCMH"/>
    <property type="match status" value="1"/>
</dbReference>
<dbReference type="InterPro" id="IPR016169">
    <property type="entry name" value="FAD-bd_PCMH_sub2"/>
</dbReference>
<gene>
    <name evidence="5" type="ORF">HYR64_03605</name>
</gene>
<name>A0A931LU22_FIMGI</name>
<dbReference type="InterPro" id="IPR016166">
    <property type="entry name" value="FAD-bd_PCMH"/>
</dbReference>
<keyword evidence="3" id="KW-0560">Oxidoreductase</keyword>
<dbReference type="InterPro" id="IPR016164">
    <property type="entry name" value="FAD-linked_Oxase-like_C"/>
</dbReference>
<dbReference type="GO" id="GO:0071949">
    <property type="term" value="F:FAD binding"/>
    <property type="evidence" value="ECO:0007669"/>
    <property type="project" value="InterPro"/>
</dbReference>
<dbReference type="Proteomes" id="UP000727962">
    <property type="component" value="Unassembled WGS sequence"/>
</dbReference>
<evidence type="ECO:0000313" key="5">
    <source>
        <dbReference type="EMBL" id="MBI1756174.1"/>
    </source>
</evidence>
<comment type="caution">
    <text evidence="5">The sequence shown here is derived from an EMBL/GenBank/DDBJ whole genome shotgun (WGS) entry which is preliminary data.</text>
</comment>
<feature type="domain" description="FAD-binding PCMH-type" evidence="4">
    <location>
        <begin position="19"/>
        <end position="190"/>
    </location>
</feature>
<dbReference type="InterPro" id="IPR010031">
    <property type="entry name" value="FAD_lactone_oxidase-like"/>
</dbReference>
<evidence type="ECO:0000313" key="6">
    <source>
        <dbReference type="Proteomes" id="UP000727962"/>
    </source>
</evidence>
<reference evidence="5" key="1">
    <citation type="submission" date="2020-07" db="EMBL/GenBank/DDBJ databases">
        <title>Huge and variable diversity of episymbiotic CPR bacteria and DPANN archaea in groundwater ecosystems.</title>
        <authorList>
            <person name="He C.Y."/>
            <person name="Keren R."/>
            <person name="Whittaker M."/>
            <person name="Farag I.F."/>
            <person name="Doudna J."/>
            <person name="Cate J.H.D."/>
            <person name="Banfield J.F."/>
        </authorList>
    </citation>
    <scope>NUCLEOTIDE SEQUENCE</scope>
    <source>
        <strain evidence="5">NC_groundwater_17_Pr7_B-0.1um_64_12</strain>
    </source>
</reference>
<dbReference type="PANTHER" id="PTHR43762">
    <property type="entry name" value="L-GULONOLACTONE OXIDASE"/>
    <property type="match status" value="1"/>
</dbReference>
<dbReference type="Gene3D" id="3.30.43.10">
    <property type="entry name" value="Uridine Diphospho-n-acetylenolpyruvylglucosamine Reductase, domain 2"/>
    <property type="match status" value="1"/>
</dbReference>
<dbReference type="PANTHER" id="PTHR43762:SF1">
    <property type="entry name" value="D-ARABINONO-1,4-LACTONE OXIDASE"/>
    <property type="match status" value="1"/>
</dbReference>
<evidence type="ECO:0000259" key="4">
    <source>
        <dbReference type="PROSITE" id="PS51387"/>
    </source>
</evidence>